<feature type="region of interest" description="Disordered" evidence="1">
    <location>
        <begin position="31"/>
        <end position="58"/>
    </location>
</feature>
<feature type="compositionally biased region" description="Low complexity" evidence="1">
    <location>
        <begin position="39"/>
        <end position="51"/>
    </location>
</feature>
<organism evidence="2 3">
    <name type="scientific">Porphyra umbilicalis</name>
    <name type="common">Purple laver</name>
    <name type="synonym">Red alga</name>
    <dbReference type="NCBI Taxonomy" id="2786"/>
    <lineage>
        <taxon>Eukaryota</taxon>
        <taxon>Rhodophyta</taxon>
        <taxon>Bangiophyceae</taxon>
        <taxon>Bangiales</taxon>
        <taxon>Bangiaceae</taxon>
        <taxon>Porphyra</taxon>
    </lineage>
</organism>
<evidence type="ECO:0000313" key="3">
    <source>
        <dbReference type="Proteomes" id="UP000218209"/>
    </source>
</evidence>
<protein>
    <submittedName>
        <fullName evidence="2">Uncharacterized protein</fullName>
    </submittedName>
</protein>
<reference evidence="2 3" key="1">
    <citation type="submission" date="2017-03" db="EMBL/GenBank/DDBJ databases">
        <title>WGS assembly of Porphyra umbilicalis.</title>
        <authorList>
            <person name="Brawley S.H."/>
            <person name="Blouin N.A."/>
            <person name="Ficko-Blean E."/>
            <person name="Wheeler G.L."/>
            <person name="Lohr M."/>
            <person name="Goodson H.V."/>
            <person name="Jenkins J.W."/>
            <person name="Blaby-Haas C.E."/>
            <person name="Helliwell K.E."/>
            <person name="Chan C."/>
            <person name="Marriage T."/>
            <person name="Bhattacharya D."/>
            <person name="Klein A.S."/>
            <person name="Badis Y."/>
            <person name="Brodie J."/>
            <person name="Cao Y."/>
            <person name="Collen J."/>
            <person name="Dittami S.M."/>
            <person name="Gachon C.M."/>
            <person name="Green B.R."/>
            <person name="Karpowicz S."/>
            <person name="Kim J.W."/>
            <person name="Kudahl U."/>
            <person name="Lin S."/>
            <person name="Michel G."/>
            <person name="Mittag M."/>
            <person name="Olson B.J."/>
            <person name="Pangilinan J."/>
            <person name="Peng Y."/>
            <person name="Qiu H."/>
            <person name="Shu S."/>
            <person name="Singer J.T."/>
            <person name="Smith A.G."/>
            <person name="Sprecher B.N."/>
            <person name="Wagner V."/>
            <person name="Wang W."/>
            <person name="Wang Z.-Y."/>
            <person name="Yan J."/>
            <person name="Yarish C."/>
            <person name="Zoeuner-Riek S."/>
            <person name="Zhuang Y."/>
            <person name="Zou Y."/>
            <person name="Lindquist E.A."/>
            <person name="Grimwood J."/>
            <person name="Barry K."/>
            <person name="Rokhsar D.S."/>
            <person name="Schmutz J."/>
            <person name="Stiller J.W."/>
            <person name="Grossman A.R."/>
            <person name="Prochnik S.E."/>
        </authorList>
    </citation>
    <scope>NUCLEOTIDE SEQUENCE [LARGE SCALE GENOMIC DNA]</scope>
    <source>
        <strain evidence="2">4086291</strain>
    </source>
</reference>
<proteinExistence type="predicted"/>
<gene>
    <name evidence="2" type="ORF">BU14_2086s0001</name>
</gene>
<sequence length="461" mass="49034">MIEQGWSGRVDGTDPPPLRCFFERCHRGLMSSPRKTRSSSKGPSAAASSDGGRSDEAAGVRPVVPLVRLIATATGLVPSHDPTDPPRLFPLLQPTQEALSSAVVKSKGRRLVLESVSVMLLSGKGVPEQPVSGGSAHERIVSSEMAKLNNAYKSKSVTAKARKTLRYLHLPVVFCSDGCEVDMAYYIEVEGVRRVLAVHELKTPRFAPALALQQVAKYACAAAAGLCQGGVPSEQIVVPMMVSTGLLELHGAAYMATPSLPVAITTSSTLDVNTKQGAAAAHLYRRKAKEQMDRLEVAVRDAAKSPRFTVIKNALFPANGEAGAVPSFQPSFNSTAVWPKWSAVSDVAPGGVDAQVFHMHRAFQALYASTAARFVCFPFCYAAGIKCAPTGSDAGRSALLFPNLLSSGYQSALPKEIAVACMYVKAVKRRSLRFVRQGSSMATSTSATLCGGLQPVRMPSR</sequence>
<dbReference type="AlphaFoldDB" id="A0A1X6NKN5"/>
<accession>A0A1X6NKN5</accession>
<evidence type="ECO:0000313" key="2">
    <source>
        <dbReference type="EMBL" id="OSX68923.1"/>
    </source>
</evidence>
<evidence type="ECO:0000256" key="1">
    <source>
        <dbReference type="SAM" id="MobiDB-lite"/>
    </source>
</evidence>
<name>A0A1X6NKN5_PORUM</name>
<dbReference type="Proteomes" id="UP000218209">
    <property type="component" value="Unassembled WGS sequence"/>
</dbReference>
<dbReference type="EMBL" id="KV919954">
    <property type="protein sequence ID" value="OSX68923.1"/>
    <property type="molecule type" value="Genomic_DNA"/>
</dbReference>
<keyword evidence="3" id="KW-1185">Reference proteome</keyword>